<feature type="region of interest" description="Disordered" evidence="1">
    <location>
        <begin position="178"/>
        <end position="205"/>
    </location>
</feature>
<dbReference type="EMBL" id="KV922428">
    <property type="protein sequence ID" value="PIN99537.1"/>
    <property type="molecule type" value="Genomic_DNA"/>
</dbReference>
<name>A0A2G9P857_AQUCT</name>
<dbReference type="EMBL" id="KV922428">
    <property type="protein sequence ID" value="PIN99536.1"/>
    <property type="molecule type" value="Genomic_DNA"/>
</dbReference>
<reference evidence="2" key="2">
    <citation type="submission" date="2017-08" db="EMBL/GenBank/DDBJ databases">
        <title>Assembly of the North American Bullfrog Genome.</title>
        <authorList>
            <person name="Warren R.L."/>
            <person name="Vandervalk B.P."/>
            <person name="Kucuk E."/>
            <person name="Birol I."/>
            <person name="Helbing C."/>
            <person name="Pandoh P."/>
            <person name="Behsaz B."/>
            <person name="Mohamadi H."/>
            <person name="Chu J."/>
            <person name="Jackman S."/>
            <person name="Hammond S.A."/>
            <person name="Veldhoen N."/>
            <person name="Kirk H."/>
            <person name="Zhao Y."/>
            <person name="Coope R."/>
            <person name="Pleasance S."/>
            <person name="Moore R."/>
            <person name="Holt R."/>
        </authorList>
    </citation>
    <scope>NUCLEOTIDE SEQUENCE</scope>
    <source>
        <strain evidence="2">Bruno</strain>
        <tissue evidence="2">Liver</tissue>
    </source>
</reference>
<proteinExistence type="predicted"/>
<reference evidence="3" key="1">
    <citation type="journal article" date="2017" name="Nat. Commun.">
        <title>The North American bullfrog draft genome provides insight into hormonal regulation of long noncoding RNA.</title>
        <authorList>
            <person name="Hammond S.A."/>
            <person name="Warren R.L."/>
            <person name="Vandervalk B.P."/>
            <person name="Kucuk E."/>
            <person name="Khan H."/>
            <person name="Gibb E.A."/>
            <person name="Pandoh P."/>
            <person name="Kirk H."/>
            <person name="Zhao Y."/>
            <person name="Jones M."/>
            <person name="Mungall A.J."/>
            <person name="Coope R."/>
            <person name="Pleasance S."/>
            <person name="Moore R.A."/>
            <person name="Holt R.A."/>
            <person name="Round J.M."/>
            <person name="Ohora S."/>
            <person name="Walle B.V."/>
            <person name="Veldhoen N."/>
            <person name="Helbing C.C."/>
            <person name="Birol I."/>
        </authorList>
    </citation>
    <scope>NUCLEOTIDE SEQUENCE [LARGE SCALE GENOMIC DNA]</scope>
</reference>
<dbReference type="Proteomes" id="UP000228934">
    <property type="component" value="Unassembled WGS sequence"/>
</dbReference>
<organism evidence="2 3">
    <name type="scientific">Aquarana catesbeiana</name>
    <name type="common">American bullfrog</name>
    <name type="synonym">Rana catesbeiana</name>
    <dbReference type="NCBI Taxonomy" id="8400"/>
    <lineage>
        <taxon>Eukaryota</taxon>
        <taxon>Metazoa</taxon>
        <taxon>Chordata</taxon>
        <taxon>Craniata</taxon>
        <taxon>Vertebrata</taxon>
        <taxon>Euteleostomi</taxon>
        <taxon>Amphibia</taxon>
        <taxon>Batrachia</taxon>
        <taxon>Anura</taxon>
        <taxon>Neobatrachia</taxon>
        <taxon>Ranoidea</taxon>
        <taxon>Ranidae</taxon>
        <taxon>Aquarana</taxon>
    </lineage>
</organism>
<evidence type="ECO:0008006" key="4">
    <source>
        <dbReference type="Google" id="ProtNLM"/>
    </source>
</evidence>
<evidence type="ECO:0000256" key="1">
    <source>
        <dbReference type="SAM" id="MobiDB-lite"/>
    </source>
</evidence>
<keyword evidence="3" id="KW-1185">Reference proteome</keyword>
<feature type="compositionally biased region" description="Low complexity" evidence="1">
    <location>
        <begin position="34"/>
        <end position="49"/>
    </location>
</feature>
<evidence type="ECO:0000313" key="2">
    <source>
        <dbReference type="EMBL" id="PIN99536.1"/>
    </source>
</evidence>
<feature type="compositionally biased region" description="Basic and acidic residues" evidence="1">
    <location>
        <begin position="51"/>
        <end position="60"/>
    </location>
</feature>
<accession>A0A2G9P857</accession>
<evidence type="ECO:0000313" key="3">
    <source>
        <dbReference type="Proteomes" id="UP000228934"/>
    </source>
</evidence>
<dbReference type="OrthoDB" id="10520219at2759"/>
<sequence length="205" mass="23402">MKRKRISDIMDDNVESTQGSNAEELGEVDGEAVLNTSSQSSLLLTTSSTEDGSKETEKHQVLQSKKQKKKTADIDLVSSVIMKMLGELREQLRESRRREEREDNITSFLCSLEYDIRQIPPHRLSALKWEIMQVVRHYVHMQPSPPDHPTYHYNTTSCTTQPQLQHLINMHMPPQLPTEPSQTYTIQEPPSTHSPASRSGTGYLM</sequence>
<gene>
    <name evidence="2" type="ORF">AB205_0047600</name>
</gene>
<feature type="region of interest" description="Disordered" evidence="1">
    <location>
        <begin position="1"/>
        <end position="68"/>
    </location>
</feature>
<dbReference type="AlphaFoldDB" id="A0A2G9P857"/>
<protein>
    <recommendedName>
        <fullName evidence="4">BESS domain-containing protein</fullName>
    </recommendedName>
</protein>